<dbReference type="HOGENOM" id="CLU_037261_1_0_10"/>
<feature type="binding site" evidence="9">
    <location>
        <position position="277"/>
    </location>
    <ligand>
        <name>Mg(2+)</name>
        <dbReference type="ChEBI" id="CHEBI:18420"/>
        <label>2</label>
    </ligand>
</feature>
<feature type="binding site" evidence="9">
    <location>
        <position position="315"/>
    </location>
    <ligand>
        <name>Mg(2+)</name>
        <dbReference type="ChEBI" id="CHEBI:18420"/>
        <label>2</label>
    </ligand>
</feature>
<feature type="binding site" evidence="9">
    <location>
        <position position="274"/>
    </location>
    <ligand>
        <name>Mg(2+)</name>
        <dbReference type="ChEBI" id="CHEBI:18420"/>
        <label>1</label>
    </ligand>
</feature>
<dbReference type="PRINTS" id="PR00688">
    <property type="entry name" value="XYLOSISMRASE"/>
</dbReference>
<dbReference type="PANTHER" id="PTHR48408">
    <property type="match status" value="1"/>
</dbReference>
<evidence type="ECO:0000256" key="6">
    <source>
        <dbReference type="ARBA" id="ARBA00023235"/>
    </source>
</evidence>
<evidence type="ECO:0000256" key="5">
    <source>
        <dbReference type="ARBA" id="ARBA00022723"/>
    </source>
</evidence>
<keyword evidence="9" id="KW-0460">Magnesium</keyword>
<accession>W0EU18</accession>
<evidence type="ECO:0000256" key="11">
    <source>
        <dbReference type="RuleBase" id="RU000610"/>
    </source>
</evidence>
<evidence type="ECO:0000256" key="10">
    <source>
        <dbReference type="RuleBase" id="RU000609"/>
    </source>
</evidence>
<dbReference type="NCBIfam" id="NF003998">
    <property type="entry name" value="PRK05474.1"/>
    <property type="match status" value="1"/>
</dbReference>
<evidence type="ECO:0000256" key="3">
    <source>
        <dbReference type="ARBA" id="ARBA00011958"/>
    </source>
</evidence>
<feature type="binding site" evidence="9">
    <location>
        <position position="313"/>
    </location>
    <ligand>
        <name>Mg(2+)</name>
        <dbReference type="ChEBI" id="CHEBI:18420"/>
        <label>2</label>
    </ligand>
</feature>
<dbReference type="Gene3D" id="3.20.20.150">
    <property type="entry name" value="Divalent-metal-dependent TIM barrel enzymes"/>
    <property type="match status" value="1"/>
</dbReference>
<dbReference type="InterPro" id="IPR013452">
    <property type="entry name" value="Xylose_isom_bac"/>
</dbReference>
<dbReference type="RefSeq" id="WP_008581962.1">
    <property type="nucleotide sequence ID" value="NZ_CP007035.1"/>
</dbReference>
<comment type="catalytic activity">
    <reaction evidence="8 9 10">
        <text>alpha-D-xylose = alpha-D-xylulofuranose</text>
        <dbReference type="Rhea" id="RHEA:22816"/>
        <dbReference type="ChEBI" id="CHEBI:28518"/>
        <dbReference type="ChEBI" id="CHEBI:188998"/>
        <dbReference type="EC" id="5.3.1.5"/>
    </reaction>
</comment>
<feature type="binding site" evidence="9">
    <location>
        <position position="345"/>
    </location>
    <ligand>
        <name>Mg(2+)</name>
        <dbReference type="ChEBI" id="CHEBI:18420"/>
        <label>1</label>
    </ligand>
</feature>
<reference evidence="12" key="1">
    <citation type="submission" date="2013-12" db="EMBL/GenBank/DDBJ databases">
        <authorList>
            <consortium name="DOE Joint Genome Institute"/>
            <person name="Eisen J."/>
            <person name="Huntemann M."/>
            <person name="Han J."/>
            <person name="Chen A."/>
            <person name="Kyrpides N."/>
            <person name="Mavromatis K."/>
            <person name="Markowitz V."/>
            <person name="Palaniappan K."/>
            <person name="Ivanova N."/>
            <person name="Schaumberg A."/>
            <person name="Pati A."/>
            <person name="Liolios K."/>
            <person name="Nordberg H.P."/>
            <person name="Cantor M.N."/>
            <person name="Hua S.X."/>
            <person name="Woyke T."/>
        </authorList>
    </citation>
    <scope>NUCLEOTIDE SEQUENCE [LARGE SCALE GENOMIC DNA]</scope>
    <source>
        <strain evidence="12">JS13-8</strain>
    </source>
</reference>
<feature type="active site" evidence="9">
    <location>
        <position position="107"/>
    </location>
</feature>
<dbReference type="PANTHER" id="PTHR48408:SF1">
    <property type="entry name" value="XYLOSE ISOMERASE"/>
    <property type="match status" value="1"/>
</dbReference>
<name>W0EU18_9BACT</name>
<proteinExistence type="inferred from homology"/>
<evidence type="ECO:0000256" key="8">
    <source>
        <dbReference type="ARBA" id="ARBA00033659"/>
    </source>
</evidence>
<keyword evidence="9" id="KW-0963">Cytoplasm</keyword>
<evidence type="ECO:0000256" key="1">
    <source>
        <dbReference type="ARBA" id="ARBA00005765"/>
    </source>
</evidence>
<dbReference type="SUPFAM" id="SSF51658">
    <property type="entry name" value="Xylose isomerase-like"/>
    <property type="match status" value="1"/>
</dbReference>
<keyword evidence="7 9" id="KW-0119">Carbohydrate metabolism</keyword>
<evidence type="ECO:0000256" key="9">
    <source>
        <dbReference type="HAMAP-Rule" id="MF_00455"/>
    </source>
</evidence>
<evidence type="ECO:0000256" key="4">
    <source>
        <dbReference type="ARBA" id="ARBA00022629"/>
    </source>
</evidence>
<dbReference type="HAMAP" id="MF_00455">
    <property type="entry name" value="Xylose_isom_A"/>
    <property type="match status" value="1"/>
</dbReference>
<dbReference type="GO" id="GO:0042732">
    <property type="term" value="P:D-xylose metabolic process"/>
    <property type="evidence" value="ECO:0007669"/>
    <property type="project" value="UniProtKB-UniRule"/>
</dbReference>
<comment type="similarity">
    <text evidence="1 9 10">Belongs to the xylose isomerase family.</text>
</comment>
<dbReference type="AlphaFoldDB" id="W0EU18"/>
<dbReference type="InterPro" id="IPR001998">
    <property type="entry name" value="Xylose_isomerase"/>
</dbReference>
<comment type="subunit">
    <text evidence="2 9 11">Homotetramer.</text>
</comment>
<dbReference type="GO" id="GO:0000287">
    <property type="term" value="F:magnesium ion binding"/>
    <property type="evidence" value="ECO:0007669"/>
    <property type="project" value="UniProtKB-UniRule"/>
</dbReference>
<feature type="binding site" evidence="9">
    <location>
        <position position="274"/>
    </location>
    <ligand>
        <name>Mg(2+)</name>
        <dbReference type="ChEBI" id="CHEBI:18420"/>
        <label>2</label>
    </ligand>
</feature>
<evidence type="ECO:0000313" key="12">
    <source>
        <dbReference type="EMBL" id="AHF14257.1"/>
    </source>
</evidence>
<dbReference type="NCBIfam" id="TIGR02630">
    <property type="entry name" value="xylose_isom_A"/>
    <property type="match status" value="1"/>
</dbReference>
<protein>
    <recommendedName>
        <fullName evidence="3 9">Xylose isomerase</fullName>
        <ecNumber evidence="3 9">5.3.1.5</ecNumber>
    </recommendedName>
</protein>
<evidence type="ECO:0000256" key="7">
    <source>
        <dbReference type="ARBA" id="ARBA00023277"/>
    </source>
</evidence>
<dbReference type="OrthoDB" id="9763981at2"/>
<feature type="binding site" evidence="9">
    <location>
        <position position="302"/>
    </location>
    <ligand>
        <name>Mg(2+)</name>
        <dbReference type="ChEBI" id="CHEBI:18420"/>
        <label>1</label>
    </ligand>
</feature>
<keyword evidence="4 9" id="KW-0859">Xylose metabolism</keyword>
<feature type="binding site" evidence="9">
    <location>
        <position position="238"/>
    </location>
    <ligand>
        <name>Mg(2+)</name>
        <dbReference type="ChEBI" id="CHEBI:18420"/>
        <label>1</label>
    </ligand>
</feature>
<feature type="active site" evidence="9">
    <location>
        <position position="110"/>
    </location>
</feature>
<keyword evidence="5 9" id="KW-0479">Metal-binding</keyword>
<gene>
    <name evidence="9" type="primary">xylA</name>
    <name evidence="12" type="ORF">NIASO_01790</name>
</gene>
<dbReference type="GO" id="GO:0005737">
    <property type="term" value="C:cytoplasm"/>
    <property type="evidence" value="ECO:0007669"/>
    <property type="project" value="UniProtKB-SubCell"/>
</dbReference>
<dbReference type="EMBL" id="CP007035">
    <property type="protein sequence ID" value="AHF14257.1"/>
    <property type="molecule type" value="Genomic_DNA"/>
</dbReference>
<organism evidence="12 13">
    <name type="scientific">Niabella soli DSM 19437</name>
    <dbReference type="NCBI Taxonomy" id="929713"/>
    <lineage>
        <taxon>Bacteria</taxon>
        <taxon>Pseudomonadati</taxon>
        <taxon>Bacteroidota</taxon>
        <taxon>Chitinophagia</taxon>
        <taxon>Chitinophagales</taxon>
        <taxon>Chitinophagaceae</taxon>
        <taxon>Niabella</taxon>
    </lineage>
</organism>
<dbReference type="EC" id="5.3.1.5" evidence="3 9"/>
<keyword evidence="6 9" id="KW-0413">Isomerase</keyword>
<dbReference type="KEGG" id="nso:NIASO_01790"/>
<dbReference type="InterPro" id="IPR036237">
    <property type="entry name" value="Xyl_isomerase-like_sf"/>
</dbReference>
<evidence type="ECO:0000256" key="2">
    <source>
        <dbReference type="ARBA" id="ARBA00011881"/>
    </source>
</evidence>
<dbReference type="Proteomes" id="UP000003586">
    <property type="component" value="Chromosome"/>
</dbReference>
<comment type="cofactor">
    <cofactor evidence="9">
        <name>Mg(2+)</name>
        <dbReference type="ChEBI" id="CHEBI:18420"/>
    </cofactor>
    <text evidence="9">Binds 2 magnesium ions per subunit.</text>
</comment>
<dbReference type="FunFam" id="3.20.20.150:FF:000002">
    <property type="entry name" value="Xylose isomerase"/>
    <property type="match status" value="1"/>
</dbReference>
<evidence type="ECO:0000313" key="13">
    <source>
        <dbReference type="Proteomes" id="UP000003586"/>
    </source>
</evidence>
<dbReference type="STRING" id="929713.NIASO_01790"/>
<comment type="subcellular location">
    <subcellularLocation>
        <location evidence="9 11">Cytoplasm</location>
    </subcellularLocation>
</comment>
<dbReference type="GO" id="GO:0009045">
    <property type="term" value="F:xylose isomerase activity"/>
    <property type="evidence" value="ECO:0007669"/>
    <property type="project" value="UniProtKB-UniRule"/>
</dbReference>
<keyword evidence="13" id="KW-1185">Reference proteome</keyword>
<dbReference type="eggNOG" id="COG2115">
    <property type="taxonomic scope" value="Bacteria"/>
</dbReference>
<sequence>MAVLLGNKEYFKNIPQIKYEGRESDNPLAFHWYDENRVVAGKTLKEHFRFACAYWHSFCNEGSDPFGPGTHLFEWNRQTDVVARAKDKMDAAFEFITKMNLPFYCFHDVDLVDYGTNIIENEQRLQALVDYARQKQKDSGVKLLWGTANVFSNPRYMNGASTNPDFHVLSHAAAQVKAAIEATITLGGEGYVFWGGREGYMTLLNTNMKREKEHLARFLHTAKDYARKNGFKGTFLIEPKPMEPTKHQYDYDCETVIGFLRQWDLLDDFKINIEVNHATLAGHTFQHEMQVAADAGVLGSLDANRGDYQNGWDTDQFPNNLNELTEAMLVFLEAGGLQGGGINFDAKIRRSSTDAADIFYAHISGMDAFARALITADAILNKSGYKQLRAGRYASFDNGKGKAYEEGKLSLEDLRAYAIEAGEPALTSGRQEYLEQMINRYI</sequence>
<dbReference type="PROSITE" id="PS51415">
    <property type="entry name" value="XYLOSE_ISOMERASE"/>
    <property type="match status" value="1"/>
</dbReference>